<feature type="domain" description="HTH rpiR-type" evidence="4">
    <location>
        <begin position="17"/>
        <end position="93"/>
    </location>
</feature>
<dbReference type="CDD" id="cd05013">
    <property type="entry name" value="SIS_RpiR"/>
    <property type="match status" value="1"/>
</dbReference>
<accession>A0A3B0TSM5</accession>
<keyword evidence="2" id="KW-0238">DNA-binding</keyword>
<dbReference type="GO" id="GO:0003700">
    <property type="term" value="F:DNA-binding transcription factor activity"/>
    <property type="evidence" value="ECO:0007669"/>
    <property type="project" value="InterPro"/>
</dbReference>
<dbReference type="GO" id="GO:0097367">
    <property type="term" value="F:carbohydrate derivative binding"/>
    <property type="evidence" value="ECO:0007669"/>
    <property type="project" value="InterPro"/>
</dbReference>
<dbReference type="InterPro" id="IPR001347">
    <property type="entry name" value="SIS_dom"/>
</dbReference>
<evidence type="ECO:0000256" key="1">
    <source>
        <dbReference type="ARBA" id="ARBA00023015"/>
    </source>
</evidence>
<dbReference type="Gene3D" id="1.10.10.10">
    <property type="entry name" value="Winged helix-like DNA-binding domain superfamily/Winged helix DNA-binding domain"/>
    <property type="match status" value="1"/>
</dbReference>
<gene>
    <name evidence="6" type="ORF">MNBD_ALPHA12-1261</name>
</gene>
<dbReference type="Gene3D" id="3.40.50.10490">
    <property type="entry name" value="Glucose-6-phosphate isomerase like protein, domain 1"/>
    <property type="match status" value="1"/>
</dbReference>
<dbReference type="InterPro" id="IPR000281">
    <property type="entry name" value="HTH_RpiR"/>
</dbReference>
<reference evidence="6" key="1">
    <citation type="submission" date="2018-06" db="EMBL/GenBank/DDBJ databases">
        <authorList>
            <person name="Zhirakovskaya E."/>
        </authorList>
    </citation>
    <scope>NUCLEOTIDE SEQUENCE</scope>
</reference>
<evidence type="ECO:0000256" key="2">
    <source>
        <dbReference type="ARBA" id="ARBA00023125"/>
    </source>
</evidence>
<name>A0A3B0TSM5_9ZZZZ</name>
<dbReference type="Pfam" id="PF01380">
    <property type="entry name" value="SIS"/>
    <property type="match status" value="1"/>
</dbReference>
<dbReference type="GO" id="GO:1901135">
    <property type="term" value="P:carbohydrate derivative metabolic process"/>
    <property type="evidence" value="ECO:0007669"/>
    <property type="project" value="InterPro"/>
</dbReference>
<keyword evidence="1" id="KW-0805">Transcription regulation</keyword>
<organism evidence="6">
    <name type="scientific">hydrothermal vent metagenome</name>
    <dbReference type="NCBI Taxonomy" id="652676"/>
    <lineage>
        <taxon>unclassified sequences</taxon>
        <taxon>metagenomes</taxon>
        <taxon>ecological metagenomes</taxon>
    </lineage>
</organism>
<protein>
    <recommendedName>
        <fullName evidence="7">Transcriptional regulator, RpiR family</fullName>
    </recommendedName>
</protein>
<dbReference type="Pfam" id="PF01418">
    <property type="entry name" value="HTH_6"/>
    <property type="match status" value="1"/>
</dbReference>
<dbReference type="InterPro" id="IPR047640">
    <property type="entry name" value="RpiR-like"/>
</dbReference>
<dbReference type="EMBL" id="UOEO01000177">
    <property type="protein sequence ID" value="VAW21631.1"/>
    <property type="molecule type" value="Genomic_DNA"/>
</dbReference>
<dbReference type="PANTHER" id="PTHR30514:SF18">
    <property type="entry name" value="RPIR-FAMILY TRANSCRIPTIONAL REGULATOR"/>
    <property type="match status" value="1"/>
</dbReference>
<dbReference type="PROSITE" id="PS51464">
    <property type="entry name" value="SIS"/>
    <property type="match status" value="1"/>
</dbReference>
<dbReference type="InterPro" id="IPR036388">
    <property type="entry name" value="WH-like_DNA-bd_sf"/>
</dbReference>
<proteinExistence type="predicted"/>
<dbReference type="InterPro" id="IPR046348">
    <property type="entry name" value="SIS_dom_sf"/>
</dbReference>
<feature type="domain" description="SIS" evidence="5">
    <location>
        <begin position="132"/>
        <end position="269"/>
    </location>
</feature>
<dbReference type="PROSITE" id="PS51071">
    <property type="entry name" value="HTH_RPIR"/>
    <property type="match status" value="1"/>
</dbReference>
<dbReference type="PANTHER" id="PTHR30514">
    <property type="entry name" value="GLUCOKINASE"/>
    <property type="match status" value="1"/>
</dbReference>
<keyword evidence="3" id="KW-0804">Transcription</keyword>
<dbReference type="SUPFAM" id="SSF46689">
    <property type="entry name" value="Homeodomain-like"/>
    <property type="match status" value="1"/>
</dbReference>
<dbReference type="InterPro" id="IPR009057">
    <property type="entry name" value="Homeodomain-like_sf"/>
</dbReference>
<dbReference type="InterPro" id="IPR035472">
    <property type="entry name" value="RpiR-like_SIS"/>
</dbReference>
<evidence type="ECO:0000256" key="3">
    <source>
        <dbReference type="ARBA" id="ARBA00023163"/>
    </source>
</evidence>
<evidence type="ECO:0000313" key="6">
    <source>
        <dbReference type="EMBL" id="VAW21631.1"/>
    </source>
</evidence>
<dbReference type="AlphaFoldDB" id="A0A3B0TSM5"/>
<evidence type="ECO:0000259" key="5">
    <source>
        <dbReference type="PROSITE" id="PS51464"/>
    </source>
</evidence>
<dbReference type="GO" id="GO:0003677">
    <property type="term" value="F:DNA binding"/>
    <property type="evidence" value="ECO:0007669"/>
    <property type="project" value="UniProtKB-KW"/>
</dbReference>
<evidence type="ECO:0008006" key="7">
    <source>
        <dbReference type="Google" id="ProtNLM"/>
    </source>
</evidence>
<sequence>MKPGNSHRKAQMPSTLEDLRLRLNQIGREMSGQIRRAANYAAANPDEIVFSSIRDFAEKSAVSPASIIRMSRGLGFGGYREFRAALRMAVKEFNASSGQTVINTKPSADFLTSFSSIAPGELSATAAKMDQVADKILSANTVFVVGFRSAHNFAQYFVYLAHMAMAHFRLTSPAMSSAADHLASADANDIVIVFSVAPYAVEAVQLAYFLSENKIPTLAITDNANSPFSKKCDYVLEANRSHIGPIQSMAGCVTLSEALLARCFERMGKDARQKIGEFENRVRRMRGYWPPE</sequence>
<evidence type="ECO:0000259" key="4">
    <source>
        <dbReference type="PROSITE" id="PS51071"/>
    </source>
</evidence>
<dbReference type="SUPFAM" id="SSF53697">
    <property type="entry name" value="SIS domain"/>
    <property type="match status" value="1"/>
</dbReference>